<proteinExistence type="inferred from homology"/>
<evidence type="ECO:0000256" key="5">
    <source>
        <dbReference type="ARBA" id="ARBA00023136"/>
    </source>
</evidence>
<dbReference type="PANTHER" id="PTHR30069">
    <property type="entry name" value="TONB-DEPENDENT OUTER MEMBRANE RECEPTOR"/>
    <property type="match status" value="1"/>
</dbReference>
<keyword evidence="6 7" id="KW-0998">Cell outer membrane</keyword>
<dbReference type="Proteomes" id="UP001528850">
    <property type="component" value="Unassembled WGS sequence"/>
</dbReference>
<dbReference type="SUPFAM" id="SSF49452">
    <property type="entry name" value="Starch-binding domain-like"/>
    <property type="match status" value="1"/>
</dbReference>
<keyword evidence="3 7" id="KW-1134">Transmembrane beta strand</keyword>
<dbReference type="Pfam" id="PF25183">
    <property type="entry name" value="OMP_b-brl_4"/>
    <property type="match status" value="1"/>
</dbReference>
<evidence type="ECO:0000256" key="2">
    <source>
        <dbReference type="ARBA" id="ARBA00022448"/>
    </source>
</evidence>
<evidence type="ECO:0000313" key="11">
    <source>
        <dbReference type="EMBL" id="MDF4026724.1"/>
    </source>
</evidence>
<dbReference type="InterPro" id="IPR039426">
    <property type="entry name" value="TonB-dep_rcpt-like"/>
</dbReference>
<feature type="chain" id="PRO_5045761340" evidence="8">
    <location>
        <begin position="33"/>
        <end position="1039"/>
    </location>
</feature>
<keyword evidence="4 7" id="KW-0812">Transmembrane</keyword>
<dbReference type="Gene3D" id="2.40.170.20">
    <property type="entry name" value="TonB-dependent receptor, beta-barrel domain"/>
    <property type="match status" value="1"/>
</dbReference>
<keyword evidence="5 7" id="KW-0472">Membrane</keyword>
<dbReference type="PANTHER" id="PTHR30069:SF46">
    <property type="entry name" value="OAR PROTEIN"/>
    <property type="match status" value="1"/>
</dbReference>
<evidence type="ECO:0000256" key="6">
    <source>
        <dbReference type="ARBA" id="ARBA00023237"/>
    </source>
</evidence>
<dbReference type="InterPro" id="IPR037066">
    <property type="entry name" value="Plug_dom_sf"/>
</dbReference>
<dbReference type="InterPro" id="IPR013784">
    <property type="entry name" value="Carb-bd-like_fold"/>
</dbReference>
<keyword evidence="2 7" id="KW-0813">Transport</keyword>
<feature type="signal peptide" evidence="8">
    <location>
        <begin position="1"/>
        <end position="32"/>
    </location>
</feature>
<evidence type="ECO:0000256" key="4">
    <source>
        <dbReference type="ARBA" id="ARBA00022692"/>
    </source>
</evidence>
<evidence type="ECO:0000256" key="7">
    <source>
        <dbReference type="PROSITE-ProRule" id="PRU01360"/>
    </source>
</evidence>
<keyword evidence="8" id="KW-0732">Signal</keyword>
<name>A0ABT6BF78_9GAMM</name>
<comment type="similarity">
    <text evidence="7">Belongs to the TonB-dependent receptor family.</text>
</comment>
<dbReference type="Gene3D" id="2.60.40.1120">
    <property type="entry name" value="Carboxypeptidase-like, regulatory domain"/>
    <property type="match status" value="1"/>
</dbReference>
<evidence type="ECO:0000256" key="3">
    <source>
        <dbReference type="ARBA" id="ARBA00022452"/>
    </source>
</evidence>
<dbReference type="Gene3D" id="2.170.130.10">
    <property type="entry name" value="TonB-dependent receptor, plug domain"/>
    <property type="match status" value="1"/>
</dbReference>
<feature type="domain" description="TonB-dependent transporter Oar-like beta-barrel" evidence="10">
    <location>
        <begin position="610"/>
        <end position="907"/>
    </location>
</feature>
<organism evidence="11 12">
    <name type="scientific">Luteibacter sahnii</name>
    <dbReference type="NCBI Taxonomy" id="3021977"/>
    <lineage>
        <taxon>Bacteria</taxon>
        <taxon>Pseudomonadati</taxon>
        <taxon>Pseudomonadota</taxon>
        <taxon>Gammaproteobacteria</taxon>
        <taxon>Lysobacterales</taxon>
        <taxon>Rhodanobacteraceae</taxon>
        <taxon>Luteibacter</taxon>
    </lineage>
</organism>
<dbReference type="PROSITE" id="PS52016">
    <property type="entry name" value="TONB_DEPENDENT_REC_3"/>
    <property type="match status" value="1"/>
</dbReference>
<dbReference type="EMBL" id="JARJJS010000006">
    <property type="protein sequence ID" value="MDF4026724.1"/>
    <property type="molecule type" value="Genomic_DNA"/>
</dbReference>
<evidence type="ECO:0000256" key="8">
    <source>
        <dbReference type="SAM" id="SignalP"/>
    </source>
</evidence>
<protein>
    <submittedName>
        <fullName evidence="11">TonB-dependent receptor</fullName>
    </submittedName>
</protein>
<accession>A0ABT6BF78</accession>
<dbReference type="Pfam" id="PF13620">
    <property type="entry name" value="CarboxypepD_reg"/>
    <property type="match status" value="1"/>
</dbReference>
<comment type="caution">
    <text evidence="11">The sequence shown here is derived from an EMBL/GenBank/DDBJ whole genome shotgun (WGS) entry which is preliminary data.</text>
</comment>
<gene>
    <name evidence="11" type="ORF">P3W24_17250</name>
</gene>
<dbReference type="SUPFAM" id="SSF56935">
    <property type="entry name" value="Porins"/>
    <property type="match status" value="1"/>
</dbReference>
<dbReference type="Pfam" id="PF07715">
    <property type="entry name" value="Plug"/>
    <property type="match status" value="1"/>
</dbReference>
<dbReference type="InterPro" id="IPR012910">
    <property type="entry name" value="Plug_dom"/>
</dbReference>
<reference evidence="11 12" key="1">
    <citation type="journal article" date="2024" name="Curr. Microbiol.">
        <title>Luteibacter sahnii sp. nov., A Novel Yellow-Colored Xanthomonadin Pigment Producing Probiotic Bacterium from Healthy Rice Seed Microbiome.</title>
        <authorList>
            <person name="Jaiswal G."/>
            <person name="Rana R."/>
            <person name="Nayak P.K."/>
            <person name="Chouhan R."/>
            <person name="Gandhi S.G."/>
            <person name="Patel H.K."/>
            <person name="Patil P.B."/>
        </authorList>
    </citation>
    <scope>NUCLEOTIDE SEQUENCE [LARGE SCALE GENOMIC DNA]</scope>
    <source>
        <strain evidence="11 12">PPL201</strain>
    </source>
</reference>
<dbReference type="RefSeq" id="WP_320552108.1">
    <property type="nucleotide sequence ID" value="NZ_JAQLOK010000006.1"/>
</dbReference>
<comment type="subcellular location">
    <subcellularLocation>
        <location evidence="1 7">Cell outer membrane</location>
        <topology evidence="1 7">Multi-pass membrane protein</topology>
    </subcellularLocation>
</comment>
<keyword evidence="12" id="KW-1185">Reference proteome</keyword>
<evidence type="ECO:0000259" key="9">
    <source>
        <dbReference type="Pfam" id="PF07715"/>
    </source>
</evidence>
<evidence type="ECO:0000259" key="10">
    <source>
        <dbReference type="Pfam" id="PF25183"/>
    </source>
</evidence>
<dbReference type="InterPro" id="IPR036942">
    <property type="entry name" value="Beta-barrel_TonB_sf"/>
</dbReference>
<keyword evidence="11" id="KW-0675">Receptor</keyword>
<sequence length="1039" mass="111900">MDSRYSYRSAARRSLAFAIALGLGVVSGQVMAQSTSGSVFGTAQPGATITATNTGNGVSRSATVGSDGRFNIVSLPPGTYKVTSGTNGQTQTREVQVVAGQGFNLNLASSAAGASAASAQDLGTVSVRANALPPIDVASAQTTTVLTSDQIKALPIARNQTAVALLAPGATRGDAAFGNLASFGGASVAENSYYVNGFNLTNFFQGLRYSQVPFEAIDSQEVQDGGYDALYGNSTGGVISVNTKRGTNEWKGGVDYTWNPYQLQSQQPNVYLNNGTLYRNDRHNQNFLIGNNNSGGATDFGQRWNAWLGGPLIKDKLFMFALVGGTRTNDSYYGPADGSGNYNRTTFKAPTYLVKLDWNINDSNILEYTGFSDTQTESQRVYGYSYDANNQPQRGDYLGQVYDKTGGMTNILKYTSYVTDDFTITAQYGKNKSRRTNFATAANGIVETYDGNIFDAANSPGCPGITDNRTPVTSGSAPALPHCGFAGSLNTPDGEDKRNAGRIDFEYHLGDHDLKAGWARDHFATSTGTSYEGGALYTYSSIPQSILGYAPTTAPSDNVVQQTIFATGAQVGITQKSYYLQDEWHVTDNFMARIGVRNDGFENTNSLGQTYVKQVHSWQPRLGFSWDVHGDSTLKIYGSAGDYSLPLDGNVALRGASASIYQQQYFSYQGTDPQTGAPIGLGPLPPGYAAAFPARTQPVYQNGEAGVVPNPQSVATQDLKPFKQREFILGAQQQVGDWTLGAKAIYRKILTGIDDSCDFRPIAKYANATYGTNLDTTSLTPPFSNIPGCYIFNPGSKVTLRTPLDATGTLYNINLSGNDIGEPSYKRSYEALQLTAERNFDNVWYLKASYVWSHLRGNSEGGVDSSNGQADTGTTELFDYPEIMAGTNGYLPNDRKHTLKVYGAWQITDEWMVGANGVFQTGRPENCYGLNPIDGQVNGGYGSGAYLYCDGMVMKRGSVGRTPTYWNIDLNASYKPAWAKGLTVSANVFNIFNKQHTTTINEVGEDGSGASLSGSTYKIPTGFQTPRYVQLSAEYDFSL</sequence>
<feature type="domain" description="TonB-dependent receptor plug" evidence="9">
    <location>
        <begin position="139"/>
        <end position="238"/>
    </location>
</feature>
<evidence type="ECO:0000313" key="12">
    <source>
        <dbReference type="Proteomes" id="UP001528850"/>
    </source>
</evidence>
<dbReference type="InterPro" id="IPR057601">
    <property type="entry name" value="Oar-like_b-barrel"/>
</dbReference>
<evidence type="ECO:0000256" key="1">
    <source>
        <dbReference type="ARBA" id="ARBA00004571"/>
    </source>
</evidence>